<reference evidence="1 2" key="1">
    <citation type="submission" date="2023-07" db="EMBL/GenBank/DDBJ databases">
        <title>Sorghum-associated microbial communities from plants grown in Nebraska, USA.</title>
        <authorList>
            <person name="Schachtman D."/>
        </authorList>
    </citation>
    <scope>NUCLEOTIDE SEQUENCE [LARGE SCALE GENOMIC DNA]</scope>
    <source>
        <strain evidence="1 2">CC222</strain>
    </source>
</reference>
<evidence type="ECO:0000313" key="2">
    <source>
        <dbReference type="Proteomes" id="UP001226577"/>
    </source>
</evidence>
<comment type="caution">
    <text evidence="1">The sequence shown here is derived from an EMBL/GenBank/DDBJ whole genome shotgun (WGS) entry which is preliminary data.</text>
</comment>
<organism evidence="1 2">
    <name type="scientific">Pseudarthrobacter enclensis</name>
    <dbReference type="NCBI Taxonomy" id="993070"/>
    <lineage>
        <taxon>Bacteria</taxon>
        <taxon>Bacillati</taxon>
        <taxon>Actinomycetota</taxon>
        <taxon>Actinomycetes</taxon>
        <taxon>Micrococcales</taxon>
        <taxon>Micrococcaceae</taxon>
        <taxon>Pseudarthrobacter</taxon>
    </lineage>
</organism>
<evidence type="ECO:0000313" key="1">
    <source>
        <dbReference type="EMBL" id="MDP9889533.1"/>
    </source>
</evidence>
<dbReference type="RefSeq" id="WP_307309863.1">
    <property type="nucleotide sequence ID" value="NZ_JAUSRE010000017.1"/>
</dbReference>
<dbReference type="EMBL" id="JAUSRE010000017">
    <property type="protein sequence ID" value="MDP9889533.1"/>
    <property type="molecule type" value="Genomic_DNA"/>
</dbReference>
<gene>
    <name evidence="1" type="ORF">J2X98_003144</name>
</gene>
<keyword evidence="2" id="KW-1185">Reference proteome</keyword>
<dbReference type="Proteomes" id="UP001226577">
    <property type="component" value="Unassembled WGS sequence"/>
</dbReference>
<accession>A0ABT9RWB7</accession>
<name>A0ABT9RWB7_9MICC</name>
<protein>
    <submittedName>
        <fullName evidence="1">Uncharacterized protein</fullName>
    </submittedName>
</protein>
<sequence length="67" mass="7147">MQDRNRNDSKHQASQIELANLSTNSVHKTIDSAPHEALIISPDAAANTIQAVQDVVTAARTGAPLSR</sequence>
<proteinExistence type="predicted"/>